<comment type="caution">
    <text evidence="1">The sequence shown here is derived from an EMBL/GenBank/DDBJ whole genome shotgun (WGS) entry which is preliminary data.</text>
</comment>
<evidence type="ECO:0000313" key="2">
    <source>
        <dbReference type="Proteomes" id="UP000222310"/>
    </source>
</evidence>
<name>A0A9Q5Z8X4_NOSLI</name>
<proteinExistence type="predicted"/>
<evidence type="ECO:0000313" key="1">
    <source>
        <dbReference type="EMBL" id="PHK00388.1"/>
    </source>
</evidence>
<protein>
    <submittedName>
        <fullName evidence="1">Uncharacterized protein</fullName>
    </submittedName>
</protein>
<dbReference type="AlphaFoldDB" id="A0A9Q5Z8X4"/>
<dbReference type="EMBL" id="LAHD01000082">
    <property type="protein sequence ID" value="PHK00388.1"/>
    <property type="molecule type" value="Genomic_DNA"/>
</dbReference>
<dbReference type="Proteomes" id="UP000222310">
    <property type="component" value="Unassembled WGS sequence"/>
</dbReference>
<organism evidence="1 2">
    <name type="scientific">Nostoc linckia z8</name>
    <dbReference type="NCBI Taxonomy" id="1628746"/>
    <lineage>
        <taxon>Bacteria</taxon>
        <taxon>Bacillati</taxon>
        <taxon>Cyanobacteriota</taxon>
        <taxon>Cyanophyceae</taxon>
        <taxon>Nostocales</taxon>
        <taxon>Nostocaceae</taxon>
        <taxon>Nostoc</taxon>
    </lineage>
</organism>
<gene>
    <name evidence="1" type="ORF">VF08_24350</name>
</gene>
<sequence>MVKASFLVIALEKFPSKVFCSRFLIINLKFYIVVNQHITEVFLLEIHSIAKLTIFTFKLL</sequence>
<accession>A0A9Q5Z8X4</accession>
<reference evidence="1 2" key="1">
    <citation type="submission" date="2015-02" db="EMBL/GenBank/DDBJ databases">
        <title>Nostoc linckia genome annotation.</title>
        <authorList>
            <person name="Zhou Z."/>
        </authorList>
    </citation>
    <scope>NUCLEOTIDE SEQUENCE [LARGE SCALE GENOMIC DNA]</scope>
    <source>
        <strain evidence="2">z8</strain>
    </source>
</reference>